<dbReference type="PROSITE" id="PS51450">
    <property type="entry name" value="LRR"/>
    <property type="match status" value="1"/>
</dbReference>
<keyword evidence="2" id="KW-1185">Reference proteome</keyword>
<dbReference type="SUPFAM" id="SSF52058">
    <property type="entry name" value="L domain-like"/>
    <property type="match status" value="1"/>
</dbReference>
<reference evidence="1 2" key="1">
    <citation type="submission" date="2024-04" db="EMBL/GenBank/DDBJ databases">
        <title>Tritrichomonas musculus Genome.</title>
        <authorList>
            <person name="Alves-Ferreira E."/>
            <person name="Grigg M."/>
            <person name="Lorenzi H."/>
            <person name="Galac M."/>
        </authorList>
    </citation>
    <scope>NUCLEOTIDE SEQUENCE [LARGE SCALE GENOMIC DNA]</scope>
    <source>
        <strain evidence="1 2">EAF2021</strain>
    </source>
</reference>
<evidence type="ECO:0000313" key="1">
    <source>
        <dbReference type="EMBL" id="KAK8892018.1"/>
    </source>
</evidence>
<dbReference type="Gene3D" id="3.80.10.10">
    <property type="entry name" value="Ribonuclease Inhibitor"/>
    <property type="match status" value="1"/>
</dbReference>
<dbReference type="Proteomes" id="UP001470230">
    <property type="component" value="Unassembled WGS sequence"/>
</dbReference>
<accession>A0ABR2KM20</accession>
<dbReference type="EMBL" id="JAPFFF010000004">
    <property type="protein sequence ID" value="KAK8892018.1"/>
    <property type="molecule type" value="Genomic_DNA"/>
</dbReference>
<evidence type="ECO:0000313" key="2">
    <source>
        <dbReference type="Proteomes" id="UP001470230"/>
    </source>
</evidence>
<dbReference type="InterPro" id="IPR032675">
    <property type="entry name" value="LRR_dom_sf"/>
</dbReference>
<organism evidence="1 2">
    <name type="scientific">Tritrichomonas musculus</name>
    <dbReference type="NCBI Taxonomy" id="1915356"/>
    <lineage>
        <taxon>Eukaryota</taxon>
        <taxon>Metamonada</taxon>
        <taxon>Parabasalia</taxon>
        <taxon>Tritrichomonadida</taxon>
        <taxon>Tritrichomonadidae</taxon>
        <taxon>Tritrichomonas</taxon>
    </lineage>
</organism>
<protein>
    <recommendedName>
        <fullName evidence="3">Leucine Rich Repeat family protein</fullName>
    </recommendedName>
</protein>
<name>A0ABR2KM20_9EUKA</name>
<proteinExistence type="predicted"/>
<sequence length="290" mass="32803">MSSSPIPAWLSRRLHTLKRTGVLTLIKEKNVDLSCLQIKDIGPYIQFIKTLDLTGTPIQSLENLPHLPRITNLIADYSGLKSCINFSSISTITSISVKKTPLSQLPHYKLAILLAAGPNIVKIDGKMISQLLLNRYKTYPPYVHDLVNKGWVVEYPCPDTTQLQELCKQYEVEIPIEDAPTEVILDEEISVAEEENTEVDFDALAQKLWNQHEEMLQRKQAMFGIIDDTASDLAQDESDFGDRVVTLFRSHGIEISQSDNNSILEAIDELCKRNESKVPVEFQSDQVEEY</sequence>
<comment type="caution">
    <text evidence="1">The sequence shown here is derived from an EMBL/GenBank/DDBJ whole genome shotgun (WGS) entry which is preliminary data.</text>
</comment>
<evidence type="ECO:0008006" key="3">
    <source>
        <dbReference type="Google" id="ProtNLM"/>
    </source>
</evidence>
<gene>
    <name evidence="1" type="ORF">M9Y10_029240</name>
</gene>
<dbReference type="InterPro" id="IPR001611">
    <property type="entry name" value="Leu-rich_rpt"/>
</dbReference>